<protein>
    <submittedName>
        <fullName evidence="2">Uncharacterized protein</fullName>
    </submittedName>
</protein>
<evidence type="ECO:0000313" key="3">
    <source>
        <dbReference type="Proteomes" id="UP000700596"/>
    </source>
</evidence>
<feature type="region of interest" description="Disordered" evidence="1">
    <location>
        <begin position="1"/>
        <end position="31"/>
    </location>
</feature>
<feature type="compositionally biased region" description="Basic and acidic residues" evidence="1">
    <location>
        <begin position="162"/>
        <end position="186"/>
    </location>
</feature>
<comment type="caution">
    <text evidence="2">The sequence shown here is derived from an EMBL/GenBank/DDBJ whole genome shotgun (WGS) entry which is preliminary data.</text>
</comment>
<dbReference type="AlphaFoldDB" id="A0A9P9DID7"/>
<dbReference type="Proteomes" id="UP000700596">
    <property type="component" value="Unassembled WGS sequence"/>
</dbReference>
<proteinExistence type="predicted"/>
<reference evidence="2" key="1">
    <citation type="journal article" date="2021" name="Nat. Commun.">
        <title>Genetic determinants of endophytism in the Arabidopsis root mycobiome.</title>
        <authorList>
            <person name="Mesny F."/>
            <person name="Miyauchi S."/>
            <person name="Thiergart T."/>
            <person name="Pickel B."/>
            <person name="Atanasova L."/>
            <person name="Karlsson M."/>
            <person name="Huettel B."/>
            <person name="Barry K.W."/>
            <person name="Haridas S."/>
            <person name="Chen C."/>
            <person name="Bauer D."/>
            <person name="Andreopoulos W."/>
            <person name="Pangilinan J."/>
            <person name="LaButti K."/>
            <person name="Riley R."/>
            <person name="Lipzen A."/>
            <person name="Clum A."/>
            <person name="Drula E."/>
            <person name="Henrissat B."/>
            <person name="Kohler A."/>
            <person name="Grigoriev I.V."/>
            <person name="Martin F.M."/>
            <person name="Hacquard S."/>
        </authorList>
    </citation>
    <scope>NUCLEOTIDE SEQUENCE</scope>
    <source>
        <strain evidence="2">MPI-CAGE-CH-0243</strain>
    </source>
</reference>
<feature type="region of interest" description="Disordered" evidence="1">
    <location>
        <begin position="162"/>
        <end position="201"/>
    </location>
</feature>
<sequence length="269" mass="30392">MIPSPHRLSHHDFSKPIPLASQTRGRKRKSNLQVVTSKAYPTRYSYQGYDPAVGPLYPDPQPNLVLPAHLVYKIQTLLLISQKIEGLARSIINGYWGNDIQNISSQIDSLEGAYEVLRVDVESGLKRAWLNAGLVPTDIPTFPPVANSTARFLPNQDHRIRQGESIDQELKRKRDAAEVESKAKESNKRRRKNKSKKTVVEDHDGEGWVMPGMLQPLGVPKAAIPLKAGEKQNMRTWGWDRAWKNHEMRINESMLIDGEVSPKGTVFVF</sequence>
<name>A0A9P9DID7_9PLEO</name>
<feature type="compositionally biased region" description="Basic residues" evidence="1">
    <location>
        <begin position="187"/>
        <end position="197"/>
    </location>
</feature>
<keyword evidence="3" id="KW-1185">Reference proteome</keyword>
<accession>A0A9P9DID7</accession>
<evidence type="ECO:0000313" key="2">
    <source>
        <dbReference type="EMBL" id="KAH7119803.1"/>
    </source>
</evidence>
<dbReference type="EMBL" id="JAGMWT010000011">
    <property type="protein sequence ID" value="KAH7119803.1"/>
    <property type="molecule type" value="Genomic_DNA"/>
</dbReference>
<organism evidence="2 3">
    <name type="scientific">Dendryphion nanum</name>
    <dbReference type="NCBI Taxonomy" id="256645"/>
    <lineage>
        <taxon>Eukaryota</taxon>
        <taxon>Fungi</taxon>
        <taxon>Dikarya</taxon>
        <taxon>Ascomycota</taxon>
        <taxon>Pezizomycotina</taxon>
        <taxon>Dothideomycetes</taxon>
        <taxon>Pleosporomycetidae</taxon>
        <taxon>Pleosporales</taxon>
        <taxon>Torulaceae</taxon>
        <taxon>Dendryphion</taxon>
    </lineage>
</organism>
<evidence type="ECO:0000256" key="1">
    <source>
        <dbReference type="SAM" id="MobiDB-lite"/>
    </source>
</evidence>
<gene>
    <name evidence="2" type="ORF">B0J11DRAFT_582307</name>
</gene>
<dbReference type="OrthoDB" id="3800982at2759"/>